<protein>
    <submittedName>
        <fullName evidence="2">Uncharacterized protein</fullName>
    </submittedName>
</protein>
<reference evidence="2 3" key="1">
    <citation type="submission" date="2023-11" db="EMBL/GenBank/DDBJ databases">
        <authorList>
            <person name="Hedman E."/>
            <person name="Englund M."/>
            <person name="Stromberg M."/>
            <person name="Nyberg Akerstrom W."/>
            <person name="Nylinder S."/>
            <person name="Jareborg N."/>
            <person name="Kallberg Y."/>
            <person name="Kronander E."/>
        </authorList>
    </citation>
    <scope>NUCLEOTIDE SEQUENCE [LARGE SCALE GENOMIC DNA]</scope>
</reference>
<proteinExistence type="predicted"/>
<sequence>MSKVIKSSAREMILKVKEFCEAEQKNQGVLIPLNNVRKRVAAITGVSEKTITRITKEGITAASTSKKIVTPGKSRPHPKKFDLDGFDLCAIRQKIHSFYVVHKELPTLAKLRAALREDINFQGSITTLHRILNRIEAFESITAEDWTAQCTHVEHLEEEYLKNEGLMDEEMDRIIISTASDTETESDSVSIHSSDSDVPMAADHNYSIKL</sequence>
<name>A0AAV1LWV6_9NEOP</name>
<organism evidence="2 3">
    <name type="scientific">Parnassius mnemosyne</name>
    <name type="common">clouded apollo</name>
    <dbReference type="NCBI Taxonomy" id="213953"/>
    <lineage>
        <taxon>Eukaryota</taxon>
        <taxon>Metazoa</taxon>
        <taxon>Ecdysozoa</taxon>
        <taxon>Arthropoda</taxon>
        <taxon>Hexapoda</taxon>
        <taxon>Insecta</taxon>
        <taxon>Pterygota</taxon>
        <taxon>Neoptera</taxon>
        <taxon>Endopterygota</taxon>
        <taxon>Lepidoptera</taxon>
        <taxon>Glossata</taxon>
        <taxon>Ditrysia</taxon>
        <taxon>Papilionoidea</taxon>
        <taxon>Papilionidae</taxon>
        <taxon>Parnassiinae</taxon>
        <taxon>Parnassini</taxon>
        <taxon>Parnassius</taxon>
        <taxon>Driopa</taxon>
    </lineage>
</organism>
<dbReference type="EMBL" id="CAVLGL010000115">
    <property type="protein sequence ID" value="CAK1599938.1"/>
    <property type="molecule type" value="Genomic_DNA"/>
</dbReference>
<comment type="caution">
    <text evidence="2">The sequence shown here is derived from an EMBL/GenBank/DDBJ whole genome shotgun (WGS) entry which is preliminary data.</text>
</comment>
<accession>A0AAV1LWV6</accession>
<keyword evidence="3" id="KW-1185">Reference proteome</keyword>
<evidence type="ECO:0000313" key="3">
    <source>
        <dbReference type="Proteomes" id="UP001314205"/>
    </source>
</evidence>
<feature type="region of interest" description="Disordered" evidence="1">
    <location>
        <begin position="179"/>
        <end position="210"/>
    </location>
</feature>
<feature type="compositionally biased region" description="Low complexity" evidence="1">
    <location>
        <begin position="179"/>
        <end position="198"/>
    </location>
</feature>
<evidence type="ECO:0000256" key="1">
    <source>
        <dbReference type="SAM" id="MobiDB-lite"/>
    </source>
</evidence>
<gene>
    <name evidence="2" type="ORF">PARMNEM_LOCUS18757</name>
</gene>
<dbReference type="AlphaFoldDB" id="A0AAV1LWV6"/>
<evidence type="ECO:0000313" key="2">
    <source>
        <dbReference type="EMBL" id="CAK1599938.1"/>
    </source>
</evidence>
<dbReference type="Proteomes" id="UP001314205">
    <property type="component" value="Unassembled WGS sequence"/>
</dbReference>